<name>A0A838CG28_9CORY</name>
<dbReference type="Pfam" id="PF10910">
    <property type="entry name" value="Phage_gene29"/>
    <property type="match status" value="1"/>
</dbReference>
<evidence type="ECO:0000313" key="2">
    <source>
        <dbReference type="EMBL" id="MBA1834171.1"/>
    </source>
</evidence>
<sequence>MQLYPYDVPDGAHPLAWTLYGYGLDPTTINRLCRHLYDNLGARLHLPEPRDVTMGWAVDWALDPGDRDIAHVGHTLDIGLGFDTAVTIIDGALPPGIRLEAHTGRLVGVFKQAGLYRATFRLAPRIKYDPLGGPGGPDTAGKWIPLDQPRYTPPADPAPARDLAAMTPQELEALIVQAQQAQRAGLLRDADRESTGGD</sequence>
<feature type="region of interest" description="Disordered" evidence="1">
    <location>
        <begin position="138"/>
        <end position="161"/>
    </location>
</feature>
<dbReference type="InterPro" id="IPR021226">
    <property type="entry name" value="Phage_gene29"/>
</dbReference>
<dbReference type="RefSeq" id="WP_181193779.1">
    <property type="nucleotide sequence ID" value="NZ_JABFEE010000001.1"/>
</dbReference>
<gene>
    <name evidence="2" type="ORF">HMC16_00215</name>
</gene>
<dbReference type="AlphaFoldDB" id="A0A838CG28"/>
<reference evidence="2 3" key="1">
    <citation type="submission" date="2020-05" db="EMBL/GenBank/DDBJ databases">
        <title>Descriptions of Corynebacterium xxxx sp. nov., Corynebacterium yyyy sp. nov. and Corynebacterium zzzz sp. nov.</title>
        <authorList>
            <person name="Zhang G."/>
        </authorList>
    </citation>
    <scope>NUCLEOTIDE SEQUENCE [LARGE SCALE GENOMIC DNA]</scope>
    <source>
        <strain evidence="3">zg-915</strain>
    </source>
</reference>
<organism evidence="2 3">
    <name type="scientific">Corynebacterium wankanglinii</name>
    <dbReference type="NCBI Taxonomy" id="2735136"/>
    <lineage>
        <taxon>Bacteria</taxon>
        <taxon>Bacillati</taxon>
        <taxon>Actinomycetota</taxon>
        <taxon>Actinomycetes</taxon>
        <taxon>Mycobacteriales</taxon>
        <taxon>Corynebacteriaceae</taxon>
        <taxon>Corynebacterium</taxon>
    </lineage>
</organism>
<dbReference type="EMBL" id="JABFEE010000001">
    <property type="protein sequence ID" value="MBA1834171.1"/>
    <property type="molecule type" value="Genomic_DNA"/>
</dbReference>
<evidence type="ECO:0000313" key="3">
    <source>
        <dbReference type="Proteomes" id="UP000581408"/>
    </source>
</evidence>
<protein>
    <submittedName>
        <fullName evidence="2">Uncharacterized protein</fullName>
    </submittedName>
</protein>
<dbReference type="Proteomes" id="UP000581408">
    <property type="component" value="Unassembled WGS sequence"/>
</dbReference>
<comment type="caution">
    <text evidence="2">The sequence shown here is derived from an EMBL/GenBank/DDBJ whole genome shotgun (WGS) entry which is preliminary data.</text>
</comment>
<accession>A0A838CG28</accession>
<proteinExistence type="predicted"/>
<evidence type="ECO:0000256" key="1">
    <source>
        <dbReference type="SAM" id="MobiDB-lite"/>
    </source>
</evidence>